<feature type="chain" id="PRO_5007566792" description="C-type lectin domain-containing protein" evidence="2">
    <location>
        <begin position="38"/>
        <end position="323"/>
    </location>
</feature>
<dbReference type="PROSITE" id="PS00615">
    <property type="entry name" value="C_TYPE_LECTIN_1"/>
    <property type="match status" value="1"/>
</dbReference>
<evidence type="ECO:0000259" key="3">
    <source>
        <dbReference type="PROSITE" id="PS50041"/>
    </source>
</evidence>
<gene>
    <name evidence="4" type="ORF">BE15_02940</name>
</gene>
<dbReference type="Proteomes" id="UP000075260">
    <property type="component" value="Unassembled WGS sequence"/>
</dbReference>
<evidence type="ECO:0000313" key="4">
    <source>
        <dbReference type="EMBL" id="KYF65280.1"/>
    </source>
</evidence>
<keyword evidence="2" id="KW-0732">Signal</keyword>
<dbReference type="InterPro" id="IPR001304">
    <property type="entry name" value="C-type_lectin-like"/>
</dbReference>
<evidence type="ECO:0000256" key="2">
    <source>
        <dbReference type="SAM" id="SignalP"/>
    </source>
</evidence>
<dbReference type="Pfam" id="PF00059">
    <property type="entry name" value="Lectin_C"/>
    <property type="match status" value="1"/>
</dbReference>
<dbReference type="InterPro" id="IPR016186">
    <property type="entry name" value="C-type_lectin-like/link_sf"/>
</dbReference>
<dbReference type="RefSeq" id="WP_061611209.1">
    <property type="nucleotide sequence ID" value="NZ_JEMA01000844.1"/>
</dbReference>
<dbReference type="SUPFAM" id="SSF56436">
    <property type="entry name" value="C-type lectin-like"/>
    <property type="match status" value="1"/>
</dbReference>
<dbReference type="SMART" id="SM00034">
    <property type="entry name" value="CLECT"/>
    <property type="match status" value="1"/>
</dbReference>
<dbReference type="OrthoDB" id="500962at2"/>
<comment type="caution">
    <text evidence="4">The sequence shown here is derived from an EMBL/GenBank/DDBJ whole genome shotgun (WGS) entry which is preliminary data.</text>
</comment>
<dbReference type="PROSITE" id="PS50041">
    <property type="entry name" value="C_TYPE_LECTIN_2"/>
    <property type="match status" value="1"/>
</dbReference>
<name>A0A150QBF2_SORCE</name>
<organism evidence="4 5">
    <name type="scientific">Sorangium cellulosum</name>
    <name type="common">Polyangium cellulosum</name>
    <dbReference type="NCBI Taxonomy" id="56"/>
    <lineage>
        <taxon>Bacteria</taxon>
        <taxon>Pseudomonadati</taxon>
        <taxon>Myxococcota</taxon>
        <taxon>Polyangia</taxon>
        <taxon>Polyangiales</taxon>
        <taxon>Polyangiaceae</taxon>
        <taxon>Sorangium</taxon>
    </lineage>
</organism>
<evidence type="ECO:0000313" key="5">
    <source>
        <dbReference type="Proteomes" id="UP000075260"/>
    </source>
</evidence>
<feature type="signal peptide" evidence="2">
    <location>
        <begin position="1"/>
        <end position="37"/>
    </location>
</feature>
<keyword evidence="1" id="KW-1015">Disulfide bond</keyword>
<evidence type="ECO:0000256" key="1">
    <source>
        <dbReference type="ARBA" id="ARBA00023157"/>
    </source>
</evidence>
<dbReference type="CDD" id="cd00037">
    <property type="entry name" value="CLECT"/>
    <property type="match status" value="1"/>
</dbReference>
<dbReference type="Gene3D" id="3.10.100.10">
    <property type="entry name" value="Mannose-Binding Protein A, subunit A"/>
    <property type="match status" value="1"/>
</dbReference>
<dbReference type="EMBL" id="JEMA01000844">
    <property type="protein sequence ID" value="KYF65280.1"/>
    <property type="molecule type" value="Genomic_DNA"/>
</dbReference>
<dbReference type="PROSITE" id="PS51257">
    <property type="entry name" value="PROKAR_LIPOPROTEIN"/>
    <property type="match status" value="1"/>
</dbReference>
<accession>A0A150QBF2</accession>
<dbReference type="InterPro" id="IPR050111">
    <property type="entry name" value="C-type_lectin/snaclec_domain"/>
</dbReference>
<dbReference type="InterPro" id="IPR018378">
    <property type="entry name" value="C-type_lectin_CS"/>
</dbReference>
<sequence length="323" mass="34981">MLKRLARISRLLALPLTAASLAAVGLAGCSTTGPADAALEDADTSNVLIDARGVARLAPGERLSVDLRARDVVAHVAFDGLDFSRVDLAFGDEGTAPLAEVMAPLFSHPYSPLEAADGRFVITADPANIPELTADDIAALEVERMIAREHGSRAPTAQPQSINDCVEQTIYFYVDIVINDTVQSILCAHTIVVCGSTTCDMQTHNGHNYLFCDGQESWTDAKASCASQGMSLVTLNDAEEEAWVTGFASAYSTQKWWMGMNDRASEGTFVWDSGDAVSYTNWYPGEPNNVSNEDCGQLNRFYPEPGWNDEPCSLHLRYICESD</sequence>
<dbReference type="InterPro" id="IPR016187">
    <property type="entry name" value="CTDL_fold"/>
</dbReference>
<dbReference type="AlphaFoldDB" id="A0A150QBF2"/>
<protein>
    <recommendedName>
        <fullName evidence="3">C-type lectin domain-containing protein</fullName>
    </recommendedName>
</protein>
<feature type="domain" description="C-type lectin" evidence="3">
    <location>
        <begin position="204"/>
        <end position="321"/>
    </location>
</feature>
<proteinExistence type="predicted"/>
<dbReference type="PANTHER" id="PTHR22803">
    <property type="entry name" value="MANNOSE, PHOSPHOLIPASE, LECTIN RECEPTOR RELATED"/>
    <property type="match status" value="1"/>
</dbReference>
<reference evidence="4 5" key="1">
    <citation type="submission" date="2014-02" db="EMBL/GenBank/DDBJ databases">
        <title>The small core and large imbalanced accessory genome model reveals a collaborative survival strategy of Sorangium cellulosum strains in nature.</title>
        <authorList>
            <person name="Han K."/>
            <person name="Peng R."/>
            <person name="Blom J."/>
            <person name="Li Y.-Z."/>
        </authorList>
    </citation>
    <scope>NUCLEOTIDE SEQUENCE [LARGE SCALE GENOMIC DNA]</scope>
    <source>
        <strain evidence="4 5">So0008-312</strain>
    </source>
</reference>